<gene>
    <name evidence="8" type="ORF">C9381_21315</name>
</gene>
<feature type="transmembrane region" description="Helical" evidence="7">
    <location>
        <begin position="72"/>
        <end position="89"/>
    </location>
</feature>
<dbReference type="PIRSF" id="PIRSF006324">
    <property type="entry name" value="LeuE"/>
    <property type="match status" value="1"/>
</dbReference>
<evidence type="ECO:0000256" key="4">
    <source>
        <dbReference type="ARBA" id="ARBA00022970"/>
    </source>
</evidence>
<dbReference type="PANTHER" id="PTHR30086:SF20">
    <property type="entry name" value="ARGININE EXPORTER PROTEIN ARGO-RELATED"/>
    <property type="match status" value="1"/>
</dbReference>
<evidence type="ECO:0000256" key="1">
    <source>
        <dbReference type="ARBA" id="ARBA00004651"/>
    </source>
</evidence>
<evidence type="ECO:0000256" key="5">
    <source>
        <dbReference type="ARBA" id="ARBA00022989"/>
    </source>
</evidence>
<dbReference type="EMBL" id="CP028350">
    <property type="protein sequence ID" value="AVV39760.1"/>
    <property type="molecule type" value="Genomic_DNA"/>
</dbReference>
<feature type="transmembrane region" description="Helical" evidence="7">
    <location>
        <begin position="6"/>
        <end position="26"/>
    </location>
</feature>
<keyword evidence="6 7" id="KW-0472">Membrane</keyword>
<feature type="transmembrane region" description="Helical" evidence="7">
    <location>
        <begin position="38"/>
        <end position="60"/>
    </location>
</feature>
<keyword evidence="2" id="KW-1003">Cell membrane</keyword>
<evidence type="ECO:0000313" key="8">
    <source>
        <dbReference type="EMBL" id="AVV39760.1"/>
    </source>
</evidence>
<evidence type="ECO:0000256" key="6">
    <source>
        <dbReference type="ARBA" id="ARBA00023136"/>
    </source>
</evidence>
<feature type="transmembrane region" description="Helical" evidence="7">
    <location>
        <begin position="190"/>
        <end position="208"/>
    </location>
</feature>
<dbReference type="AlphaFoldDB" id="A0AAN1NVD7"/>
<dbReference type="GO" id="GO:0015171">
    <property type="term" value="F:amino acid transmembrane transporter activity"/>
    <property type="evidence" value="ECO:0007669"/>
    <property type="project" value="TreeGrafter"/>
</dbReference>
<keyword evidence="3 7" id="KW-0812">Transmembrane</keyword>
<dbReference type="InterPro" id="IPR001123">
    <property type="entry name" value="LeuE-type"/>
</dbReference>
<keyword evidence="4" id="KW-0813">Transport</keyword>
<feature type="transmembrane region" description="Helical" evidence="7">
    <location>
        <begin position="110"/>
        <end position="134"/>
    </location>
</feature>
<name>A0AAN1NVD7_9GAMM</name>
<protein>
    <submittedName>
        <fullName evidence="8">LysE family translocator</fullName>
    </submittedName>
</protein>
<comment type="subcellular location">
    <subcellularLocation>
        <location evidence="1">Cell membrane</location>
        <topology evidence="1">Multi-pass membrane protein</topology>
    </subcellularLocation>
</comment>
<evidence type="ECO:0000256" key="2">
    <source>
        <dbReference type="ARBA" id="ARBA00022475"/>
    </source>
</evidence>
<accession>A0AAN1NVD7</accession>
<evidence type="ECO:0000256" key="7">
    <source>
        <dbReference type="SAM" id="Phobius"/>
    </source>
</evidence>
<evidence type="ECO:0000313" key="9">
    <source>
        <dbReference type="Proteomes" id="UP000241538"/>
    </source>
</evidence>
<evidence type="ECO:0000256" key="3">
    <source>
        <dbReference type="ARBA" id="ARBA00022692"/>
    </source>
</evidence>
<reference evidence="8 9" key="1">
    <citation type="journal article" date="2018" name="Int J Genomics">
        <title>Comparative Genomics Analysis of Plasmid pPV989-94 from a Clinical Isolate of Pantoea vagans PV989.</title>
        <authorList>
            <person name="Xu L."/>
            <person name="Yin M."/>
            <person name="Zhu T."/>
            <person name="Lu J."/>
            <person name="Bao Q."/>
        </authorList>
    </citation>
    <scope>NUCLEOTIDE SEQUENCE [LARGE SCALE GENOMIC DNA]</scope>
    <source>
        <strain evidence="8 9">PV989</strain>
    </source>
</reference>
<dbReference type="GO" id="GO:0005886">
    <property type="term" value="C:plasma membrane"/>
    <property type="evidence" value="ECO:0007669"/>
    <property type="project" value="UniProtKB-SubCell"/>
</dbReference>
<dbReference type="Pfam" id="PF01810">
    <property type="entry name" value="LysE"/>
    <property type="match status" value="1"/>
</dbReference>
<keyword evidence="5 7" id="KW-1133">Transmembrane helix</keyword>
<feature type="transmembrane region" description="Helical" evidence="7">
    <location>
        <begin position="146"/>
        <end position="169"/>
    </location>
</feature>
<dbReference type="RefSeq" id="WP_033784949.1">
    <property type="nucleotide sequence ID" value="NZ_CP028350.1"/>
</dbReference>
<sequence>MSDYYLFALSLVLIFSLPGPDMILLLQTSSTAGKRAGFLTVLGLGTAKLCHVILTALGLGTLFRVVPVSFEIVKYAGAAYLFWLGVKMLRPAGFFHTPDAHKSIRIHRGIHYFVKGLLTNLLNPKALLFTSILLPQFIFPDKGNVPFQFFLLGAALLIIGFVFDTAYALGGVLYGRFLEKNRRFQRTQQFAFSLLLIGFGVRLLMMSHV</sequence>
<keyword evidence="8" id="KW-0614">Plasmid</keyword>
<geneLocation type="plasmid" evidence="9">
    <name>ppv989-508</name>
</geneLocation>
<keyword evidence="4" id="KW-0029">Amino-acid transport</keyword>
<dbReference type="PANTHER" id="PTHR30086">
    <property type="entry name" value="ARGININE EXPORTER PROTEIN ARGO"/>
    <property type="match status" value="1"/>
</dbReference>
<proteinExistence type="predicted"/>
<dbReference type="Proteomes" id="UP000241538">
    <property type="component" value="Plasmid pPV989-508"/>
</dbReference>
<organism evidence="8 9">
    <name type="scientific">Pantoea vagans</name>
    <dbReference type="NCBI Taxonomy" id="470934"/>
    <lineage>
        <taxon>Bacteria</taxon>
        <taxon>Pseudomonadati</taxon>
        <taxon>Pseudomonadota</taxon>
        <taxon>Gammaproteobacteria</taxon>
        <taxon>Enterobacterales</taxon>
        <taxon>Erwiniaceae</taxon>
        <taxon>Pantoea</taxon>
    </lineage>
</organism>